<dbReference type="Proteomes" id="UP000305675">
    <property type="component" value="Unassembled WGS sequence"/>
</dbReference>
<comment type="subcellular location">
    <subcellularLocation>
        <location evidence="1">Cell envelope</location>
    </subcellularLocation>
</comment>
<evidence type="ECO:0000256" key="1">
    <source>
        <dbReference type="ARBA" id="ARBA00004196"/>
    </source>
</evidence>
<keyword evidence="6" id="KW-1185">Reference proteome</keyword>
<dbReference type="PANTHER" id="PTHR32347:SF23">
    <property type="entry name" value="BLL5650 PROTEIN"/>
    <property type="match status" value="1"/>
</dbReference>
<organism evidence="5 6">
    <name type="scientific">Ferrimonas aestuarii</name>
    <dbReference type="NCBI Taxonomy" id="2569539"/>
    <lineage>
        <taxon>Bacteria</taxon>
        <taxon>Pseudomonadati</taxon>
        <taxon>Pseudomonadota</taxon>
        <taxon>Gammaproteobacteria</taxon>
        <taxon>Alteromonadales</taxon>
        <taxon>Ferrimonadaceae</taxon>
        <taxon>Ferrimonas</taxon>
    </lineage>
</organism>
<gene>
    <name evidence="5" type="ORF">FCL42_04725</name>
</gene>
<dbReference type="EMBL" id="SWCJ01000002">
    <property type="protein sequence ID" value="TKB57581.1"/>
    <property type="molecule type" value="Genomic_DNA"/>
</dbReference>
<evidence type="ECO:0000256" key="3">
    <source>
        <dbReference type="SAM" id="Coils"/>
    </source>
</evidence>
<sequence>MPHNSIRRLPLLLMALSALTTLPSHGETMLLTGEVAALEAQSLTVPRAGRAWRYQIQWMAEEGSMVKAGDPVVIFDKGTITSQVDQNQAQLIQVKAARQAKLVELEQRRLQAEFDFKQRQLQQEKAKLDADVPPDFQSPKEYADKQFELMKADGELEKAQRALMEAKQAAVEEIAKLELDQEKAELELSNSQELMKNLELVAKYDGPIIYARHPWTGEKTEVGSTVQIGTPVASIPKFDELAIQAWANEVEIDAIKPGMSVTVFLDADTQVVLEGKVKQVAQKGIRKPGWGNSNWFQVGVTLGDSKQVELMPGMSVRVELEVKS</sequence>
<proteinExistence type="predicted"/>
<name>A0A4U1BR51_9GAMM</name>
<keyword evidence="2 3" id="KW-0175">Coiled coil</keyword>
<dbReference type="GO" id="GO:0030313">
    <property type="term" value="C:cell envelope"/>
    <property type="evidence" value="ECO:0007669"/>
    <property type="project" value="UniProtKB-SubCell"/>
</dbReference>
<dbReference type="Gene3D" id="2.40.30.170">
    <property type="match status" value="1"/>
</dbReference>
<dbReference type="InterPro" id="IPR050465">
    <property type="entry name" value="UPF0194_transport"/>
</dbReference>
<dbReference type="OrthoDB" id="9156101at2"/>
<feature type="coiled-coil region" evidence="3">
    <location>
        <begin position="107"/>
        <end position="201"/>
    </location>
</feature>
<dbReference type="PANTHER" id="PTHR32347">
    <property type="entry name" value="EFFLUX SYSTEM COMPONENT YKNX-RELATED"/>
    <property type="match status" value="1"/>
</dbReference>
<feature type="chain" id="PRO_5020933370" evidence="4">
    <location>
        <begin position="27"/>
        <end position="324"/>
    </location>
</feature>
<accession>A0A4U1BR51</accession>
<evidence type="ECO:0000313" key="5">
    <source>
        <dbReference type="EMBL" id="TKB57581.1"/>
    </source>
</evidence>
<dbReference type="SUPFAM" id="SSF111369">
    <property type="entry name" value="HlyD-like secretion proteins"/>
    <property type="match status" value="1"/>
</dbReference>
<protein>
    <submittedName>
        <fullName evidence="5">HlyD family efflux transporter periplasmic adaptor subunit</fullName>
    </submittedName>
</protein>
<comment type="caution">
    <text evidence="5">The sequence shown here is derived from an EMBL/GenBank/DDBJ whole genome shotgun (WGS) entry which is preliminary data.</text>
</comment>
<evidence type="ECO:0000256" key="2">
    <source>
        <dbReference type="ARBA" id="ARBA00023054"/>
    </source>
</evidence>
<evidence type="ECO:0000256" key="4">
    <source>
        <dbReference type="SAM" id="SignalP"/>
    </source>
</evidence>
<keyword evidence="4" id="KW-0732">Signal</keyword>
<dbReference type="RefSeq" id="WP_136862226.1">
    <property type="nucleotide sequence ID" value="NZ_SWCJ01000002.1"/>
</dbReference>
<dbReference type="AlphaFoldDB" id="A0A4U1BR51"/>
<feature type="signal peptide" evidence="4">
    <location>
        <begin position="1"/>
        <end position="26"/>
    </location>
</feature>
<reference evidence="5 6" key="1">
    <citation type="submission" date="2019-04" db="EMBL/GenBank/DDBJ databases">
        <authorList>
            <person name="Hwang J.C."/>
        </authorList>
    </citation>
    <scope>NUCLEOTIDE SEQUENCE [LARGE SCALE GENOMIC DNA]</scope>
    <source>
        <strain evidence="5 6">IMCC35002</strain>
    </source>
</reference>
<evidence type="ECO:0000313" key="6">
    <source>
        <dbReference type="Proteomes" id="UP000305675"/>
    </source>
</evidence>